<accession>A0A345U812</accession>
<feature type="transmembrane region" description="Helical" evidence="1">
    <location>
        <begin position="86"/>
        <end position="103"/>
    </location>
</feature>
<dbReference type="RefSeq" id="YP_009510925.1">
    <property type="nucleotide sequence ID" value="NC_039141.1"/>
</dbReference>
<dbReference type="GeneID" id="37623342"/>
<keyword evidence="1" id="KW-0472">Membrane</keyword>
<evidence type="ECO:0000256" key="1">
    <source>
        <dbReference type="SAM" id="Phobius"/>
    </source>
</evidence>
<evidence type="ECO:0000313" key="2">
    <source>
        <dbReference type="EMBL" id="AXI96598.1"/>
    </source>
</evidence>
<proteinExistence type="predicted"/>
<organism evidence="2">
    <name type="scientific">Gracilaria gracilis</name>
    <name type="common">Red alga</name>
    <dbReference type="NCBI Taxonomy" id="2777"/>
    <lineage>
        <taxon>Eukaryota</taxon>
        <taxon>Rhodophyta</taxon>
        <taxon>Florideophyceae</taxon>
        <taxon>Rhodymeniophycidae</taxon>
        <taxon>Gracilariales</taxon>
        <taxon>Gracilariaceae</taxon>
        <taxon>Gracilaria</taxon>
    </lineage>
</organism>
<keyword evidence="2" id="KW-0150">Chloroplast</keyword>
<name>A0A345U812_GRAGA</name>
<feature type="transmembrane region" description="Helical" evidence="1">
    <location>
        <begin position="56"/>
        <end position="74"/>
    </location>
</feature>
<protein>
    <submittedName>
        <fullName evidence="2">Uncharacterized protein</fullName>
    </submittedName>
</protein>
<dbReference type="AlphaFoldDB" id="A0A345U812"/>
<gene>
    <name evidence="2" type="primary">orf134</name>
</gene>
<geneLocation type="chloroplast" evidence="2"/>
<dbReference type="EMBL" id="MH396011">
    <property type="protein sequence ID" value="AXI96598.1"/>
    <property type="molecule type" value="Genomic_DNA"/>
</dbReference>
<sequence length="134" mass="16338">MYFYQKFKVDSNNYYFFNCQVNYIFVFSFFSYKIISEDCMYLYSLDNYDFSMSSKLFVRVLIFIIILHNSNIILEVRINNFQALSIYYWLGFCIVNIRFYYYTSNDSASSAYSLLNTKFISQNMSRRYLILNIY</sequence>
<keyword evidence="2" id="KW-0934">Plastid</keyword>
<feature type="transmembrane region" description="Helical" evidence="1">
    <location>
        <begin position="15"/>
        <end position="35"/>
    </location>
</feature>
<keyword evidence="1" id="KW-1133">Transmembrane helix</keyword>
<keyword evidence="1" id="KW-0812">Transmembrane</keyword>
<reference evidence="2" key="1">
    <citation type="submission" date="2018-05" db="EMBL/GenBank/DDBJ databases">
        <title>Organellar genomes of Gracilariaceae.</title>
        <authorList>
            <person name="Iha C."/>
            <person name="Oliveira M.C."/>
        </authorList>
    </citation>
    <scope>NUCLEOTIDE SEQUENCE</scope>
</reference>